<dbReference type="Proteomes" id="UP000275401">
    <property type="component" value="Unassembled WGS sequence"/>
</dbReference>
<accession>A0A3M8T1L3</accession>
<dbReference type="GO" id="GO:0004176">
    <property type="term" value="F:ATP-dependent peptidase activity"/>
    <property type="evidence" value="ECO:0007669"/>
    <property type="project" value="InterPro"/>
</dbReference>
<name>A0A3M8T1L3_9ACTN</name>
<keyword evidence="3" id="KW-1185">Reference proteome</keyword>
<reference evidence="2 3" key="1">
    <citation type="submission" date="2018-11" db="EMBL/GenBank/DDBJ databases">
        <title>The Potential of Streptomyces as Biocontrol Agents against the Tomato grey mould, Botrytis cinerea (Gray mold) Frontiers in Microbiology.</title>
        <authorList>
            <person name="Li D."/>
        </authorList>
    </citation>
    <scope>NUCLEOTIDE SEQUENCE [LARGE SCALE GENOMIC DNA]</scope>
    <source>
        <strain evidence="2 3">NEAU-LD23</strain>
    </source>
</reference>
<evidence type="ECO:0000313" key="2">
    <source>
        <dbReference type="EMBL" id="RNF85586.1"/>
    </source>
</evidence>
<dbReference type="GO" id="GO:0004252">
    <property type="term" value="F:serine-type endopeptidase activity"/>
    <property type="evidence" value="ECO:0007669"/>
    <property type="project" value="InterPro"/>
</dbReference>
<dbReference type="RefSeq" id="WP_123107669.1">
    <property type="nucleotide sequence ID" value="NZ_RIBZ01000837.1"/>
</dbReference>
<dbReference type="InterPro" id="IPR014721">
    <property type="entry name" value="Ribsml_uS5_D2-typ_fold_subgr"/>
</dbReference>
<gene>
    <name evidence="2" type="ORF">EEJ42_43575</name>
</gene>
<dbReference type="Gene3D" id="3.30.230.10">
    <property type="match status" value="1"/>
</dbReference>
<evidence type="ECO:0000259" key="1">
    <source>
        <dbReference type="Pfam" id="PF05362"/>
    </source>
</evidence>
<feature type="domain" description="Lon proteolytic" evidence="1">
    <location>
        <begin position="158"/>
        <end position="248"/>
    </location>
</feature>
<protein>
    <recommendedName>
        <fullName evidence="1">Lon proteolytic domain-containing protein</fullName>
    </recommendedName>
</protein>
<dbReference type="AlphaFoldDB" id="A0A3M8T1L3"/>
<evidence type="ECO:0000313" key="3">
    <source>
        <dbReference type="Proteomes" id="UP000275401"/>
    </source>
</evidence>
<proteinExistence type="predicted"/>
<comment type="caution">
    <text evidence="2">The sequence shown here is derived from an EMBL/GenBank/DDBJ whole genome shotgun (WGS) entry which is preliminary data.</text>
</comment>
<dbReference type="GO" id="GO:0006508">
    <property type="term" value="P:proteolysis"/>
    <property type="evidence" value="ECO:0007669"/>
    <property type="project" value="InterPro"/>
</dbReference>
<sequence length="266" mass="27183">MPAVSLRALSPRARILAVCAALVAILLAVAALAPLPFTVAQPGTTVNVLGADGGKQVITISGSDTRKTKGQLRMTTIAATGPDATVRLGDVLSGWFRTDRAVLPREAVYVGDTTEEIQQHNADEMRKSQNTATSAALGYLHKSPGDVKVKLRLADVGGPSAGLLFSLGIVNKLDGNGRGGDLTGGRAIAGTGTIDARGKVGAVGGVPLKTQAAKRDGATVFLVPKAECKDAEAEQPKGLRLIPVTTLDGAVQALNNLQSGGAVPHC</sequence>
<dbReference type="InterPro" id="IPR008269">
    <property type="entry name" value="Lon_proteolytic"/>
</dbReference>
<organism evidence="2 3">
    <name type="scientific">Streptomyces botrytidirepellens</name>
    <dbReference type="NCBI Taxonomy" id="2486417"/>
    <lineage>
        <taxon>Bacteria</taxon>
        <taxon>Bacillati</taxon>
        <taxon>Actinomycetota</taxon>
        <taxon>Actinomycetes</taxon>
        <taxon>Kitasatosporales</taxon>
        <taxon>Streptomycetaceae</taxon>
        <taxon>Streptomyces</taxon>
    </lineage>
</organism>
<dbReference type="Pfam" id="PF05362">
    <property type="entry name" value="Lon_C"/>
    <property type="match status" value="1"/>
</dbReference>
<dbReference type="SUPFAM" id="SSF54211">
    <property type="entry name" value="Ribosomal protein S5 domain 2-like"/>
    <property type="match status" value="1"/>
</dbReference>
<dbReference type="InterPro" id="IPR020568">
    <property type="entry name" value="Ribosomal_Su5_D2-typ_SF"/>
</dbReference>
<dbReference type="EMBL" id="RIBZ01000837">
    <property type="protein sequence ID" value="RNF85586.1"/>
    <property type="molecule type" value="Genomic_DNA"/>
</dbReference>